<dbReference type="SMART" id="SM00343">
    <property type="entry name" value="ZnF_C2HC"/>
    <property type="match status" value="2"/>
</dbReference>
<feature type="domain" description="CCHC-type" evidence="3">
    <location>
        <begin position="173"/>
        <end position="186"/>
    </location>
</feature>
<dbReference type="PROSITE" id="PS50158">
    <property type="entry name" value="ZF_CCHC"/>
    <property type="match status" value="1"/>
</dbReference>
<name>A0A671KA98_9TELE</name>
<protein>
    <recommendedName>
        <fullName evidence="3">CCHC-type domain-containing protein</fullName>
    </recommendedName>
</protein>
<feature type="compositionally biased region" description="Basic and acidic residues" evidence="2">
    <location>
        <begin position="217"/>
        <end position="227"/>
    </location>
</feature>
<dbReference type="AlphaFoldDB" id="A0A671KA98"/>
<feature type="compositionally biased region" description="Basic and acidic residues" evidence="2">
    <location>
        <begin position="241"/>
        <end position="262"/>
    </location>
</feature>
<accession>A0A671KA98</accession>
<keyword evidence="1" id="KW-0862">Zinc</keyword>
<dbReference type="InterPro" id="IPR036875">
    <property type="entry name" value="Znf_CCHC_sf"/>
</dbReference>
<evidence type="ECO:0000313" key="4">
    <source>
        <dbReference type="Ensembl" id="ENSSANP00000002845.1"/>
    </source>
</evidence>
<feature type="compositionally biased region" description="Low complexity" evidence="2">
    <location>
        <begin position="266"/>
        <end position="275"/>
    </location>
</feature>
<keyword evidence="1" id="KW-0863">Zinc-finger</keyword>
<evidence type="ECO:0000313" key="5">
    <source>
        <dbReference type="Proteomes" id="UP000472260"/>
    </source>
</evidence>
<keyword evidence="1" id="KW-0479">Metal-binding</keyword>
<evidence type="ECO:0000259" key="3">
    <source>
        <dbReference type="PROSITE" id="PS50158"/>
    </source>
</evidence>
<sequence length="310" mass="35940">MIQKQITVMMMIIKAVEEKTAIGKLYGLRKKNIFDYELTMENETDCEKLTDGLLIDGQFCEIQKLCTTERMVSFLHLPNYIKDNEIIQKLVDWGVNPILPLRRRYYPGTTVADGTRFLRVKFPKEIMTLPYNARFDTEEGPKYFRVLHDQQLKTCRICASTNHEKKDCPQYVCRDCLEQGHFARDCQALRCQSCEKTWTRCTCESEEEGNAEMEMEVQEHMEESSDDGKEDEIQELNGTTEDLHKQEKEVRTGREDNGDKETGVYTTETETQQTTDNNGQIKEKECATASETADSRNKEEVSDEEADEIN</sequence>
<dbReference type="Proteomes" id="UP000472260">
    <property type="component" value="Unassembled WGS sequence"/>
</dbReference>
<dbReference type="Ensembl" id="ENSSANT00000003074.1">
    <property type="protein sequence ID" value="ENSSANP00000002845.1"/>
    <property type="gene ID" value="ENSSANG00000001606.1"/>
</dbReference>
<feature type="compositionally biased region" description="Acidic residues" evidence="2">
    <location>
        <begin position="301"/>
        <end position="310"/>
    </location>
</feature>
<dbReference type="Gene3D" id="4.10.60.10">
    <property type="entry name" value="Zinc finger, CCHC-type"/>
    <property type="match status" value="1"/>
</dbReference>
<reference evidence="4" key="2">
    <citation type="submission" date="2025-09" db="UniProtKB">
        <authorList>
            <consortium name="Ensembl"/>
        </authorList>
    </citation>
    <scope>IDENTIFICATION</scope>
</reference>
<dbReference type="GO" id="GO:0003676">
    <property type="term" value="F:nucleic acid binding"/>
    <property type="evidence" value="ECO:0007669"/>
    <property type="project" value="InterPro"/>
</dbReference>
<proteinExistence type="predicted"/>
<feature type="region of interest" description="Disordered" evidence="2">
    <location>
        <begin position="212"/>
        <end position="231"/>
    </location>
</feature>
<evidence type="ECO:0000256" key="2">
    <source>
        <dbReference type="SAM" id="MobiDB-lite"/>
    </source>
</evidence>
<feature type="region of interest" description="Disordered" evidence="2">
    <location>
        <begin position="236"/>
        <end position="310"/>
    </location>
</feature>
<dbReference type="SUPFAM" id="SSF57756">
    <property type="entry name" value="Retrovirus zinc finger-like domains"/>
    <property type="match status" value="1"/>
</dbReference>
<keyword evidence="5" id="KW-1185">Reference proteome</keyword>
<reference evidence="4" key="1">
    <citation type="submission" date="2025-08" db="UniProtKB">
        <authorList>
            <consortium name="Ensembl"/>
        </authorList>
    </citation>
    <scope>IDENTIFICATION</scope>
</reference>
<organism evidence="4 5">
    <name type="scientific">Sinocyclocheilus anshuiensis</name>
    <dbReference type="NCBI Taxonomy" id="1608454"/>
    <lineage>
        <taxon>Eukaryota</taxon>
        <taxon>Metazoa</taxon>
        <taxon>Chordata</taxon>
        <taxon>Craniata</taxon>
        <taxon>Vertebrata</taxon>
        <taxon>Euteleostomi</taxon>
        <taxon>Actinopterygii</taxon>
        <taxon>Neopterygii</taxon>
        <taxon>Teleostei</taxon>
        <taxon>Ostariophysi</taxon>
        <taxon>Cypriniformes</taxon>
        <taxon>Cyprinidae</taxon>
        <taxon>Cyprininae</taxon>
        <taxon>Sinocyclocheilus</taxon>
    </lineage>
</organism>
<evidence type="ECO:0000256" key="1">
    <source>
        <dbReference type="PROSITE-ProRule" id="PRU00047"/>
    </source>
</evidence>
<dbReference type="GO" id="GO:0008270">
    <property type="term" value="F:zinc ion binding"/>
    <property type="evidence" value="ECO:0007669"/>
    <property type="project" value="UniProtKB-KW"/>
</dbReference>
<dbReference type="InterPro" id="IPR001878">
    <property type="entry name" value="Znf_CCHC"/>
</dbReference>